<feature type="domain" description="MPN" evidence="7">
    <location>
        <begin position="112"/>
        <end position="234"/>
    </location>
</feature>
<dbReference type="Proteomes" id="UP000824246">
    <property type="component" value="Unassembled WGS sequence"/>
</dbReference>
<dbReference type="InterPro" id="IPR020891">
    <property type="entry name" value="UPF0758_CS"/>
</dbReference>
<evidence type="ECO:0000313" key="9">
    <source>
        <dbReference type="Proteomes" id="UP000824246"/>
    </source>
</evidence>
<dbReference type="GO" id="GO:0046872">
    <property type="term" value="F:metal ion binding"/>
    <property type="evidence" value="ECO:0007669"/>
    <property type="project" value="UniProtKB-KW"/>
</dbReference>
<dbReference type="EMBL" id="DXFB01000178">
    <property type="protein sequence ID" value="HIX45932.1"/>
    <property type="molecule type" value="Genomic_DNA"/>
</dbReference>
<dbReference type="InterPro" id="IPR046778">
    <property type="entry name" value="UPF0758_N"/>
</dbReference>
<dbReference type="InterPro" id="IPR037518">
    <property type="entry name" value="MPN"/>
</dbReference>
<dbReference type="PROSITE" id="PS01302">
    <property type="entry name" value="UPF0758"/>
    <property type="match status" value="1"/>
</dbReference>
<comment type="similarity">
    <text evidence="6">Belongs to the UPF0758 family.</text>
</comment>
<dbReference type="PANTHER" id="PTHR30471:SF3">
    <property type="entry name" value="UPF0758 PROTEIN YEES-RELATED"/>
    <property type="match status" value="1"/>
</dbReference>
<name>A0A9D1VT96_9BACT</name>
<keyword evidence="4" id="KW-0862">Zinc</keyword>
<evidence type="ECO:0000256" key="1">
    <source>
        <dbReference type="ARBA" id="ARBA00022670"/>
    </source>
</evidence>
<keyword evidence="5" id="KW-0482">Metalloprotease</keyword>
<dbReference type="GO" id="GO:0006508">
    <property type="term" value="P:proteolysis"/>
    <property type="evidence" value="ECO:0007669"/>
    <property type="project" value="UniProtKB-KW"/>
</dbReference>
<accession>A0A9D1VT96</accession>
<sequence>MENTPKKKLTITQLAADDRPREKMMKHGARALSNAELLGILIGSGNTDETAVELCQRILNSAGNSLNRLGKYDIKELTASFKGIGEAKAVTIIAAMELGRRRQEEETPERPVIQSSAEAYKLMRQKLIDLPHEEFWALLLNRAGRLIDTIIVSRGGTSSTVVDVKIVLKAALQNLASSIILCHNHPSGNCRPSRDDEAVTQKIKKAASLLDIQVADHIIVCENRYYSFADNDLL</sequence>
<evidence type="ECO:0000256" key="3">
    <source>
        <dbReference type="ARBA" id="ARBA00022801"/>
    </source>
</evidence>
<dbReference type="InterPro" id="IPR001405">
    <property type="entry name" value="UPF0758"/>
</dbReference>
<organism evidence="8 9">
    <name type="scientific">Candidatus Barnesiella excrementipullorum</name>
    <dbReference type="NCBI Taxonomy" id="2838479"/>
    <lineage>
        <taxon>Bacteria</taxon>
        <taxon>Pseudomonadati</taxon>
        <taxon>Bacteroidota</taxon>
        <taxon>Bacteroidia</taxon>
        <taxon>Bacteroidales</taxon>
        <taxon>Barnesiellaceae</taxon>
        <taxon>Barnesiella</taxon>
    </lineage>
</organism>
<protein>
    <submittedName>
        <fullName evidence="8">DNA repair protein RadC</fullName>
    </submittedName>
</protein>
<keyword evidence="2" id="KW-0479">Metal-binding</keyword>
<evidence type="ECO:0000256" key="2">
    <source>
        <dbReference type="ARBA" id="ARBA00022723"/>
    </source>
</evidence>
<keyword evidence="1" id="KW-0645">Protease</keyword>
<dbReference type="GO" id="GO:0008237">
    <property type="term" value="F:metallopeptidase activity"/>
    <property type="evidence" value="ECO:0007669"/>
    <property type="project" value="UniProtKB-KW"/>
</dbReference>
<dbReference type="AlphaFoldDB" id="A0A9D1VT96"/>
<reference evidence="8" key="1">
    <citation type="journal article" date="2021" name="PeerJ">
        <title>Extensive microbial diversity within the chicken gut microbiome revealed by metagenomics and culture.</title>
        <authorList>
            <person name="Gilroy R."/>
            <person name="Ravi A."/>
            <person name="Getino M."/>
            <person name="Pursley I."/>
            <person name="Horton D.L."/>
            <person name="Alikhan N.F."/>
            <person name="Baker D."/>
            <person name="Gharbi K."/>
            <person name="Hall N."/>
            <person name="Watson M."/>
            <person name="Adriaenssens E.M."/>
            <person name="Foster-Nyarko E."/>
            <person name="Jarju S."/>
            <person name="Secka A."/>
            <person name="Antonio M."/>
            <person name="Oren A."/>
            <person name="Chaudhuri R.R."/>
            <person name="La Ragione R."/>
            <person name="Hildebrand F."/>
            <person name="Pallen M.J."/>
        </authorList>
    </citation>
    <scope>NUCLEOTIDE SEQUENCE</scope>
    <source>
        <strain evidence="8">ChiHjej12B11-16260</strain>
    </source>
</reference>
<dbReference type="Gene3D" id="3.40.140.10">
    <property type="entry name" value="Cytidine Deaminase, domain 2"/>
    <property type="match status" value="1"/>
</dbReference>
<gene>
    <name evidence="8" type="primary">radC</name>
    <name evidence="8" type="ORF">H9982_06895</name>
</gene>
<evidence type="ECO:0000259" key="7">
    <source>
        <dbReference type="PROSITE" id="PS50249"/>
    </source>
</evidence>
<dbReference type="NCBIfam" id="TIGR00608">
    <property type="entry name" value="radc"/>
    <property type="match status" value="1"/>
</dbReference>
<comment type="caution">
    <text evidence="8">The sequence shown here is derived from an EMBL/GenBank/DDBJ whole genome shotgun (WGS) entry which is preliminary data.</text>
</comment>
<dbReference type="PANTHER" id="PTHR30471">
    <property type="entry name" value="DNA REPAIR PROTEIN RADC"/>
    <property type="match status" value="1"/>
</dbReference>
<dbReference type="SUPFAM" id="SSF102712">
    <property type="entry name" value="JAB1/MPN domain"/>
    <property type="match status" value="1"/>
</dbReference>
<evidence type="ECO:0000313" key="8">
    <source>
        <dbReference type="EMBL" id="HIX45932.1"/>
    </source>
</evidence>
<evidence type="ECO:0000256" key="6">
    <source>
        <dbReference type="RuleBase" id="RU003797"/>
    </source>
</evidence>
<dbReference type="InterPro" id="IPR025657">
    <property type="entry name" value="RadC_JAB"/>
</dbReference>
<dbReference type="Pfam" id="PF04002">
    <property type="entry name" value="RadC"/>
    <property type="match status" value="1"/>
</dbReference>
<dbReference type="CDD" id="cd08071">
    <property type="entry name" value="MPN_DUF2466"/>
    <property type="match status" value="1"/>
</dbReference>
<reference evidence="8" key="2">
    <citation type="submission" date="2021-04" db="EMBL/GenBank/DDBJ databases">
        <authorList>
            <person name="Gilroy R."/>
        </authorList>
    </citation>
    <scope>NUCLEOTIDE SEQUENCE</scope>
    <source>
        <strain evidence="8">ChiHjej12B11-16260</strain>
    </source>
</reference>
<dbReference type="PROSITE" id="PS50249">
    <property type="entry name" value="MPN"/>
    <property type="match status" value="1"/>
</dbReference>
<dbReference type="Pfam" id="PF20582">
    <property type="entry name" value="UPF0758_N"/>
    <property type="match status" value="1"/>
</dbReference>
<evidence type="ECO:0000256" key="4">
    <source>
        <dbReference type="ARBA" id="ARBA00022833"/>
    </source>
</evidence>
<keyword evidence="3" id="KW-0378">Hydrolase</keyword>
<evidence type="ECO:0000256" key="5">
    <source>
        <dbReference type="ARBA" id="ARBA00023049"/>
    </source>
</evidence>
<proteinExistence type="inferred from homology"/>
<dbReference type="NCBIfam" id="NF000642">
    <property type="entry name" value="PRK00024.1"/>
    <property type="match status" value="1"/>
</dbReference>